<organism evidence="2 3">
    <name type="scientific">Timema podura</name>
    <name type="common">Walking stick</name>
    <dbReference type="NCBI Taxonomy" id="61482"/>
    <lineage>
        <taxon>Eukaryota</taxon>
        <taxon>Metazoa</taxon>
        <taxon>Ecdysozoa</taxon>
        <taxon>Arthropoda</taxon>
        <taxon>Hexapoda</taxon>
        <taxon>Insecta</taxon>
        <taxon>Pterygota</taxon>
        <taxon>Neoptera</taxon>
        <taxon>Polyneoptera</taxon>
        <taxon>Phasmatodea</taxon>
        <taxon>Timematodea</taxon>
        <taxon>Timematoidea</taxon>
        <taxon>Timematidae</taxon>
        <taxon>Timema</taxon>
    </lineage>
</organism>
<protein>
    <submittedName>
        <fullName evidence="2">Uncharacterized protein</fullName>
    </submittedName>
</protein>
<keyword evidence="3" id="KW-1185">Reference proteome</keyword>
<dbReference type="EMBL" id="CAJPIN010000107">
    <property type="protein sequence ID" value="CAG2053050.1"/>
    <property type="molecule type" value="Genomic_DNA"/>
</dbReference>
<evidence type="ECO:0000313" key="2">
    <source>
        <dbReference type="EMBL" id="CAG2053050.1"/>
    </source>
</evidence>
<reference evidence="2" key="1">
    <citation type="submission" date="2021-03" db="EMBL/GenBank/DDBJ databases">
        <authorList>
            <person name="Tran Van P."/>
        </authorList>
    </citation>
    <scope>NUCLEOTIDE SEQUENCE</scope>
</reference>
<comment type="caution">
    <text evidence="2">The sequence shown here is derived from an EMBL/GenBank/DDBJ whole genome shotgun (WGS) entry which is preliminary data.</text>
</comment>
<feature type="region of interest" description="Disordered" evidence="1">
    <location>
        <begin position="419"/>
        <end position="444"/>
    </location>
</feature>
<sequence length="584" mass="65488">MGWLCKRIHDRKKENRQEQQGRFLSGSRQYGSVSRYDGNVGWQDENVIRQYGNVGRQYGNFGRPNGNFSRYDENVFRPYRNVGRQDEIFIRQDERLNKQERNINGQGGNYSGQGTLCMPVDPCSGQVDLSTAQITPDGILFPVQLDITLMSRDIEKMAAFKDATFSEFSCGQSKSPCPMFQQSIMAVNSNKACTFPLTYCYCPGQNTSIPALSPVTCIQCPLQVPVFEKSLKGRECGRSSQIQECKPPTQVQNFEMSPPVQGCVQSTKLNVCGCPQQVKVCVNPQKVKERVQPVQVQKCGQPAQVYACGQPPQCQAYYRPACAQNHMQPSPTQVSGISPILHVCGCPLQVQSLAQHHQQQPLAAPEIPMACAALQQTTPRSYNVCVPSFSCPYGQEFLFANKKSSVQAPDSPAKILLEPRPAKRRRHLDEYESYQKEESSQHTESCQLQSEHRYHFNTPKVCCDCNERLEKIPESKDDTTLDVPPMAPRCSTHTSTFRMVKIDDTKDERTRPAKKVEDLGPPLASFSSRTDLYLTPGKLPVLPGQTVLEHRPSKVRVSMKQSSTTVIRHHKTPTEGKTESIPLD</sequence>
<accession>A0ABN7NIH8</accession>
<gene>
    <name evidence="2" type="ORF">TPAB3V08_LOCUS140</name>
</gene>
<evidence type="ECO:0000256" key="1">
    <source>
        <dbReference type="SAM" id="MobiDB-lite"/>
    </source>
</evidence>
<proteinExistence type="predicted"/>
<evidence type="ECO:0000313" key="3">
    <source>
        <dbReference type="Proteomes" id="UP001153148"/>
    </source>
</evidence>
<name>A0ABN7NIH8_TIMPD</name>
<feature type="compositionally biased region" description="Basic and acidic residues" evidence="1">
    <location>
        <begin position="427"/>
        <end position="441"/>
    </location>
</feature>
<dbReference type="Proteomes" id="UP001153148">
    <property type="component" value="Unassembled WGS sequence"/>
</dbReference>
<feature type="region of interest" description="Disordered" evidence="1">
    <location>
        <begin position="558"/>
        <end position="584"/>
    </location>
</feature>